<reference evidence="1 2" key="1">
    <citation type="journal article" date="2024" name="Plant Biotechnol. J.">
        <title>Genome and CRISPR/Cas9 system of a widespread forest tree (Populus alba) in the world.</title>
        <authorList>
            <person name="Liu Y.J."/>
            <person name="Jiang P.F."/>
            <person name="Han X.M."/>
            <person name="Li X.Y."/>
            <person name="Wang H.M."/>
            <person name="Wang Y.J."/>
            <person name="Wang X.X."/>
            <person name="Zeng Q.Y."/>
        </authorList>
    </citation>
    <scope>NUCLEOTIDE SEQUENCE [LARGE SCALE GENOMIC DNA]</scope>
    <source>
        <strain evidence="2">cv. PAL-ZL1</strain>
    </source>
</reference>
<evidence type="ECO:0000313" key="2">
    <source>
        <dbReference type="Proteomes" id="UP000309997"/>
    </source>
</evidence>
<protein>
    <submittedName>
        <fullName evidence="1">Uncharacterized protein</fullName>
    </submittedName>
</protein>
<accession>A0ACC4B4Q3</accession>
<dbReference type="Proteomes" id="UP000309997">
    <property type="component" value="Unassembled WGS sequence"/>
</dbReference>
<evidence type="ECO:0000313" key="1">
    <source>
        <dbReference type="EMBL" id="KAL3573530.1"/>
    </source>
</evidence>
<comment type="caution">
    <text evidence="1">The sequence shown here is derived from an EMBL/GenBank/DDBJ whole genome shotgun (WGS) entry which is preliminary data.</text>
</comment>
<sequence length="331" mass="36478">MGSSSSRHGRNHPQNNNLHHRQNQPDPSLPSSTTTPIQQLASFSTNNTNNLPSQSSSIPSSNNFYTNTIQPTSSSPPQQGPQSYYFAANAPYTTPPMIPTSSAYGSFSYHHHPPPPQLPLPFNNNGWAPYNYRQPGFMGPQIPPPQVKPHNSGVVQQPRYVDHNHAKTIKNVVNVNKASIKVVADENNSDCHLVSFTFDAVVDGSVTIFYFGKEGHNCTFMPAYPEIYIPRKIPFEKGVGTECVICMSEPKDTAILPCRHMVRMLDFTYLFANSDTFLPCTTLLASATASNKQQISSLAVLVQRMCEGVAVSIRYVSYMSPTYPGTYGDQG</sequence>
<organism evidence="1 2">
    <name type="scientific">Populus alba</name>
    <name type="common">White poplar</name>
    <dbReference type="NCBI Taxonomy" id="43335"/>
    <lineage>
        <taxon>Eukaryota</taxon>
        <taxon>Viridiplantae</taxon>
        <taxon>Streptophyta</taxon>
        <taxon>Embryophyta</taxon>
        <taxon>Tracheophyta</taxon>
        <taxon>Spermatophyta</taxon>
        <taxon>Magnoliopsida</taxon>
        <taxon>eudicotyledons</taxon>
        <taxon>Gunneridae</taxon>
        <taxon>Pentapetalae</taxon>
        <taxon>rosids</taxon>
        <taxon>fabids</taxon>
        <taxon>Malpighiales</taxon>
        <taxon>Salicaceae</taxon>
        <taxon>Saliceae</taxon>
        <taxon>Populus</taxon>
    </lineage>
</organism>
<name>A0ACC4B4Q3_POPAL</name>
<dbReference type="EMBL" id="RCHU02000013">
    <property type="protein sequence ID" value="KAL3573530.1"/>
    <property type="molecule type" value="Genomic_DNA"/>
</dbReference>
<proteinExistence type="predicted"/>
<keyword evidence="2" id="KW-1185">Reference proteome</keyword>
<gene>
    <name evidence="1" type="ORF">D5086_024143</name>
</gene>